<dbReference type="EMBL" id="MU167598">
    <property type="protein sequence ID" value="KAG0139404.1"/>
    <property type="molecule type" value="Genomic_DNA"/>
</dbReference>
<proteinExistence type="predicted"/>
<accession>A0A9P6T5J8</accession>
<comment type="caution">
    <text evidence="1">The sequence shown here is derived from an EMBL/GenBank/DDBJ whole genome shotgun (WGS) entry which is preliminary data.</text>
</comment>
<dbReference type="Proteomes" id="UP000886653">
    <property type="component" value="Unassembled WGS sequence"/>
</dbReference>
<feature type="non-terminal residue" evidence="1">
    <location>
        <position position="1"/>
    </location>
</feature>
<protein>
    <submittedName>
        <fullName evidence="1">Uncharacterized protein</fullName>
    </submittedName>
</protein>
<dbReference type="AlphaFoldDB" id="A0A9P6T5J8"/>
<organism evidence="1 2">
    <name type="scientific">Cronartium quercuum f. sp. fusiforme G11</name>
    <dbReference type="NCBI Taxonomy" id="708437"/>
    <lineage>
        <taxon>Eukaryota</taxon>
        <taxon>Fungi</taxon>
        <taxon>Dikarya</taxon>
        <taxon>Basidiomycota</taxon>
        <taxon>Pucciniomycotina</taxon>
        <taxon>Pucciniomycetes</taxon>
        <taxon>Pucciniales</taxon>
        <taxon>Coleosporiaceae</taxon>
        <taxon>Cronartium</taxon>
    </lineage>
</organism>
<name>A0A9P6T5J8_9BASI</name>
<dbReference type="OrthoDB" id="2505162at2759"/>
<evidence type="ECO:0000313" key="1">
    <source>
        <dbReference type="EMBL" id="KAG0139404.1"/>
    </source>
</evidence>
<reference evidence="1" key="1">
    <citation type="submission" date="2013-11" db="EMBL/GenBank/DDBJ databases">
        <title>Genome sequence of the fusiform rust pathogen reveals effectors for host alternation and coevolution with pine.</title>
        <authorList>
            <consortium name="DOE Joint Genome Institute"/>
            <person name="Smith K."/>
            <person name="Pendleton A."/>
            <person name="Kubisiak T."/>
            <person name="Anderson C."/>
            <person name="Salamov A."/>
            <person name="Aerts A."/>
            <person name="Riley R."/>
            <person name="Clum A."/>
            <person name="Lindquist E."/>
            <person name="Ence D."/>
            <person name="Campbell M."/>
            <person name="Kronenberg Z."/>
            <person name="Feau N."/>
            <person name="Dhillon B."/>
            <person name="Hamelin R."/>
            <person name="Burleigh J."/>
            <person name="Smith J."/>
            <person name="Yandell M."/>
            <person name="Nelson C."/>
            <person name="Grigoriev I."/>
            <person name="Davis J."/>
        </authorList>
    </citation>
    <scope>NUCLEOTIDE SEQUENCE</scope>
    <source>
        <strain evidence="1">G11</strain>
    </source>
</reference>
<feature type="non-terminal residue" evidence="1">
    <location>
        <position position="251"/>
    </location>
</feature>
<keyword evidence="2" id="KW-1185">Reference proteome</keyword>
<gene>
    <name evidence="1" type="ORF">CROQUDRAFT_31235</name>
</gene>
<sequence>SSGGYGLGGVWRPHTGQSELVFNHYPEYYHDSDMSLYGPGLIMGYDSAMLGNYYHSPGDYYGSYQSLGLYEEQLRLMENISEAERMARWQSRLRFEELCEEERAMRYQMMAEEERMRLGLLASSYWGSRYGGYGYDAFPYSSSMTGWGSSRMPLSPSLASRYRPLYGSGYGGYGYGYGTSGCGYGMGRRSSYSIGSGGYHEPNYELDYGGSGRLGITSGSVASNLYNARFDEAKRLRRHAREQVRQARRQL</sequence>
<evidence type="ECO:0000313" key="2">
    <source>
        <dbReference type="Proteomes" id="UP000886653"/>
    </source>
</evidence>